<proteinExistence type="predicted"/>
<feature type="transmembrane region" description="Helical" evidence="1">
    <location>
        <begin position="68"/>
        <end position="91"/>
    </location>
</feature>
<dbReference type="AlphaFoldDB" id="A0A9E7CZQ3"/>
<keyword evidence="1" id="KW-0812">Transmembrane</keyword>
<keyword evidence="3" id="KW-1185">Reference proteome</keyword>
<dbReference type="KEGG" id="aaco:K1I37_20445"/>
<name>A0A9E7CZQ3_ALIAG</name>
<feature type="transmembrane region" description="Helical" evidence="1">
    <location>
        <begin position="20"/>
        <end position="40"/>
    </location>
</feature>
<evidence type="ECO:0000256" key="1">
    <source>
        <dbReference type="SAM" id="Phobius"/>
    </source>
</evidence>
<accession>A0A9E7CZQ3</accession>
<gene>
    <name evidence="2" type="ORF">K1I37_20445</name>
</gene>
<feature type="transmembrane region" description="Helical" evidence="1">
    <location>
        <begin position="97"/>
        <end position="118"/>
    </location>
</feature>
<dbReference type="EMBL" id="CP080467">
    <property type="protein sequence ID" value="UNO48922.1"/>
    <property type="molecule type" value="Genomic_DNA"/>
</dbReference>
<evidence type="ECO:0000313" key="2">
    <source>
        <dbReference type="EMBL" id="UNO48922.1"/>
    </source>
</evidence>
<dbReference type="NCBIfam" id="NF041646">
    <property type="entry name" value="VC0807_fam"/>
    <property type="match status" value="1"/>
</dbReference>
<protein>
    <submittedName>
        <fullName evidence="2">Uncharacterized protein</fullName>
    </submittedName>
</protein>
<dbReference type="Proteomes" id="UP000829401">
    <property type="component" value="Chromosome"/>
</dbReference>
<keyword evidence="1" id="KW-1133">Transmembrane helix</keyword>
<sequence length="126" mass="14365">MLMHGSEQLLLLRGSFVTGVLGLTFLVSLLFPRPLIYYFAIRFNSSEEGRNHFSSLWNHYDFRRRLRILTVVWGSALLSGALLGAILVYAISPTEFLIVSPCITYGTIGVAIAWTHWYRKMAVRKL</sequence>
<organism evidence="2 3">
    <name type="scientific">Alicyclobacillus acidoterrestris (strain ATCC 49025 / DSM 3922 / CIP 106132 / NCIMB 13137 / GD3B)</name>
    <dbReference type="NCBI Taxonomy" id="1356854"/>
    <lineage>
        <taxon>Bacteria</taxon>
        <taxon>Bacillati</taxon>
        <taxon>Bacillota</taxon>
        <taxon>Bacilli</taxon>
        <taxon>Bacillales</taxon>
        <taxon>Alicyclobacillaceae</taxon>
        <taxon>Alicyclobacillus</taxon>
    </lineage>
</organism>
<reference evidence="3" key="1">
    <citation type="journal article" date="2022" name="G3 (Bethesda)">
        <title>Unveiling the complete genome sequence of Alicyclobacillus acidoterrestris DSM 3922T, a taint-producing strain.</title>
        <authorList>
            <person name="Leonardo I.C."/>
            <person name="Barreto Crespo M.T."/>
            <person name="Gaspar F.B."/>
        </authorList>
    </citation>
    <scope>NUCLEOTIDE SEQUENCE [LARGE SCALE GENOMIC DNA]</scope>
    <source>
        <strain evidence="3">DSM 3922</strain>
    </source>
</reference>
<keyword evidence="1" id="KW-0472">Membrane</keyword>
<dbReference type="OrthoDB" id="7062026at2"/>
<evidence type="ECO:0000313" key="3">
    <source>
        <dbReference type="Proteomes" id="UP000829401"/>
    </source>
</evidence>